<dbReference type="Pfam" id="PF08324">
    <property type="entry name" value="PUL"/>
    <property type="match status" value="1"/>
</dbReference>
<dbReference type="Proteomes" id="UP001497516">
    <property type="component" value="Chromosome 4"/>
</dbReference>
<evidence type="ECO:0000313" key="3">
    <source>
        <dbReference type="Proteomes" id="UP001497516"/>
    </source>
</evidence>
<feature type="domain" description="PUL" evidence="1">
    <location>
        <begin position="18"/>
        <end position="82"/>
    </location>
</feature>
<evidence type="ECO:0000313" key="2">
    <source>
        <dbReference type="EMBL" id="CAL1385017.1"/>
    </source>
</evidence>
<keyword evidence="3" id="KW-1185">Reference proteome</keyword>
<protein>
    <recommendedName>
        <fullName evidence="1">PUL domain-containing protein</fullName>
    </recommendedName>
</protein>
<name>A0AAV2EGY7_9ROSI</name>
<dbReference type="EMBL" id="OZ034817">
    <property type="protein sequence ID" value="CAL1385017.1"/>
    <property type="molecule type" value="Genomic_DNA"/>
</dbReference>
<evidence type="ECO:0000259" key="1">
    <source>
        <dbReference type="Pfam" id="PF08324"/>
    </source>
</evidence>
<sequence length="90" mass="9890">MLVHLQTRTLLGKELKEKTRKVLQIAEQENLDVDSKFLALVAIGSLMLDGLVKRIALDFDVDKIAKAAKSSKDAKVSEAGADIEMLVKQP</sequence>
<organism evidence="2 3">
    <name type="scientific">Linum trigynum</name>
    <dbReference type="NCBI Taxonomy" id="586398"/>
    <lineage>
        <taxon>Eukaryota</taxon>
        <taxon>Viridiplantae</taxon>
        <taxon>Streptophyta</taxon>
        <taxon>Embryophyta</taxon>
        <taxon>Tracheophyta</taxon>
        <taxon>Spermatophyta</taxon>
        <taxon>Magnoliopsida</taxon>
        <taxon>eudicotyledons</taxon>
        <taxon>Gunneridae</taxon>
        <taxon>Pentapetalae</taxon>
        <taxon>rosids</taxon>
        <taxon>fabids</taxon>
        <taxon>Malpighiales</taxon>
        <taxon>Linaceae</taxon>
        <taxon>Linum</taxon>
    </lineage>
</organism>
<gene>
    <name evidence="2" type="ORF">LTRI10_LOCUS26182</name>
</gene>
<accession>A0AAV2EGY7</accession>
<reference evidence="2 3" key="1">
    <citation type="submission" date="2024-04" db="EMBL/GenBank/DDBJ databases">
        <authorList>
            <person name="Fracassetti M."/>
        </authorList>
    </citation>
    <scope>NUCLEOTIDE SEQUENCE [LARGE SCALE GENOMIC DNA]</scope>
</reference>
<proteinExistence type="predicted"/>
<dbReference type="InterPro" id="IPR013535">
    <property type="entry name" value="PUL_dom"/>
</dbReference>
<dbReference type="AlphaFoldDB" id="A0AAV2EGY7"/>